<dbReference type="EMBL" id="CP003184">
    <property type="protein sequence ID" value="AFK87452.1"/>
    <property type="molecule type" value="Genomic_DNA"/>
</dbReference>
<dbReference type="Pfam" id="PF13589">
    <property type="entry name" value="HATPase_c_3"/>
    <property type="match status" value="1"/>
</dbReference>
<dbReference type="Gene3D" id="3.30.565.10">
    <property type="entry name" value="Histidine kinase-like ATPase, C-terminal domain"/>
    <property type="match status" value="1"/>
</dbReference>
<dbReference type="InterPro" id="IPR036890">
    <property type="entry name" value="HATPase_C_sf"/>
</dbReference>
<dbReference type="AlphaFoldDB" id="I3VY57"/>
<accession>I3VY57</accession>
<protein>
    <submittedName>
        <fullName evidence="1">Uncharacterized protein</fullName>
    </submittedName>
</protein>
<evidence type="ECO:0000313" key="1">
    <source>
        <dbReference type="EMBL" id="AFK87452.1"/>
    </source>
</evidence>
<organism evidence="1 2">
    <name type="scientific">Thermoanaerobacterium saccharolyticum (strain DSM 8691 / JW/SL-YS485)</name>
    <dbReference type="NCBI Taxonomy" id="1094508"/>
    <lineage>
        <taxon>Bacteria</taxon>
        <taxon>Bacillati</taxon>
        <taxon>Bacillota</taxon>
        <taxon>Clostridia</taxon>
        <taxon>Thermoanaerobacterales</taxon>
        <taxon>Thermoanaerobacteraceae</taxon>
        <taxon>Thermoanaerobacterium</taxon>
    </lineage>
</organism>
<dbReference type="BioCyc" id="TSAC1094508:GLMA-2484-MONOMER"/>
<proteinExistence type="predicted"/>
<dbReference type="eggNOG" id="COG0323">
    <property type="taxonomic scope" value="Bacteria"/>
</dbReference>
<name>I3VY57_THESW</name>
<keyword evidence="2" id="KW-1185">Reference proteome</keyword>
<dbReference type="Proteomes" id="UP000006178">
    <property type="component" value="Chromosome"/>
</dbReference>
<evidence type="ECO:0000313" key="2">
    <source>
        <dbReference type="Proteomes" id="UP000006178"/>
    </source>
</evidence>
<dbReference type="STRING" id="1094508.Tsac_2454"/>
<sequence>MGDIKITNSGIKRILNKYTYLKSIAEYIWNGFDAKANCVEINLHKNILKEIDEISIIDNGYGIDRTKLSEKFTPFFDSEKVINPDEKRKVSLMHGKNGVGRLTFFCFASNAKWETIYKDKSTNRNIKYEIYIDDQNLTTYIDKNIQETFENTGTKVTFTNLHNSINENEIIDFIKKEFCWFLELNKERNFNIKVNDKKVDYSDIILDEEKEELIYEKTKINFKIKFVQWRYPLTNEYSRFYFIDSNDIEKYKETTTLNKKADQFYHSIYIKSSLFNNFSFDSDDSQTCLFNSKSSDEYKFLMNSIEKLLKEKRKSFLRKSSEKLIDNLEKANAYPKFDKDNFIDQYKKSQLDDLISALYQAQPKIFTSLNDIQKKTFVHFLNLIMDSDEKEQLFEILNEIIELEEEDKTELLKLLKYSKLTNIIKTIKLIKDRFKAIEELKCLVFNKDLNANEIPHLQAFIESHYWIFGEQYHLVTAAEPNFEEALRRYCYILTGETEKKKIEHENKYKQMDIFAVRQDIQNDIINNIVVELKHPNIKLGTKQFYQVQEYMDVILKQHQFNAPNMFWEFYLVGNDYDNYISGLLKNAQPHGERSLAYKVDNYKIYIKKWSEIIAEFEIKHKFLNEKLELERKKLIDKNYISADEIIDNISNNTAVQPKEIVMPSY</sequence>
<reference evidence="1 2" key="1">
    <citation type="journal article" date="2014" name="Appl. Environ. Microbiol.">
        <title>Profile of Secreted Hydrolases, Associated Proteins, and SlpA in Thermoanaerobacterium saccharolyticum during the Degradation of Hemicellulose.</title>
        <authorList>
            <person name="Currie D.H."/>
            <person name="Guss A.M."/>
            <person name="Herring C.D."/>
            <person name="Giannone R.J."/>
            <person name="Johnson C.M."/>
            <person name="Lankford P.K."/>
            <person name="Brown S.D."/>
            <person name="Hettich R.L."/>
            <person name="Lynd L.R."/>
        </authorList>
    </citation>
    <scope>NUCLEOTIDE SEQUENCE [LARGE SCALE GENOMIC DNA]</scope>
    <source>
        <strain evidence="2">DSM 8691 / JW/SL-YS485</strain>
    </source>
</reference>
<dbReference type="RefSeq" id="WP_014759288.1">
    <property type="nucleotide sequence ID" value="NC_017992.1"/>
</dbReference>
<dbReference type="KEGG" id="tsh:Tsac_2454"/>
<dbReference type="SUPFAM" id="SSF55874">
    <property type="entry name" value="ATPase domain of HSP90 chaperone/DNA topoisomerase II/histidine kinase"/>
    <property type="match status" value="1"/>
</dbReference>
<dbReference type="PATRIC" id="fig|1094508.3.peg.2488"/>
<gene>
    <name evidence="1" type="ordered locus">Tsac_2454</name>
</gene>